<dbReference type="SUPFAM" id="SSF51445">
    <property type="entry name" value="(Trans)glycosidases"/>
    <property type="match status" value="1"/>
</dbReference>
<dbReference type="PANTHER" id="PTHR43447">
    <property type="entry name" value="ALPHA-AMYLASE"/>
    <property type="match status" value="1"/>
</dbReference>
<gene>
    <name evidence="8" type="ORF">BJY01DRAFT_213525</name>
</gene>
<dbReference type="PIRSF" id="PIRSF001021">
    <property type="entry name" value="Alph-amls_thrmst"/>
    <property type="match status" value="1"/>
</dbReference>
<comment type="similarity">
    <text evidence="2">Belongs to the glycosyl hydrolase 13 family.</text>
</comment>
<dbReference type="Gene3D" id="2.60.40.1180">
    <property type="entry name" value="Golgi alpha-mannosidase II"/>
    <property type="match status" value="1"/>
</dbReference>
<evidence type="ECO:0000256" key="1">
    <source>
        <dbReference type="ARBA" id="ARBA00001913"/>
    </source>
</evidence>
<feature type="domain" description="Glycosyl hydrolase family 13 catalytic" evidence="7">
    <location>
        <begin position="48"/>
        <end position="443"/>
    </location>
</feature>
<dbReference type="EMBL" id="JBFXLU010000065">
    <property type="protein sequence ID" value="KAL2846171.1"/>
    <property type="molecule type" value="Genomic_DNA"/>
</dbReference>
<dbReference type="Gene3D" id="3.20.20.80">
    <property type="entry name" value="Glycosidases"/>
    <property type="match status" value="1"/>
</dbReference>
<dbReference type="InterPro" id="IPR013780">
    <property type="entry name" value="Glyco_hydro_b"/>
</dbReference>
<keyword evidence="4 8" id="KW-0378">Hydrolase</keyword>
<evidence type="ECO:0000256" key="3">
    <source>
        <dbReference type="ARBA" id="ARBA00022723"/>
    </source>
</evidence>
<comment type="cofactor">
    <cofactor evidence="1">
        <name>Ca(2+)</name>
        <dbReference type="ChEBI" id="CHEBI:29108"/>
    </cofactor>
</comment>
<evidence type="ECO:0000259" key="7">
    <source>
        <dbReference type="SMART" id="SM00642"/>
    </source>
</evidence>
<organism evidence="8 9">
    <name type="scientific">Aspergillus pseudoustus</name>
    <dbReference type="NCBI Taxonomy" id="1810923"/>
    <lineage>
        <taxon>Eukaryota</taxon>
        <taxon>Fungi</taxon>
        <taxon>Dikarya</taxon>
        <taxon>Ascomycota</taxon>
        <taxon>Pezizomycotina</taxon>
        <taxon>Eurotiomycetes</taxon>
        <taxon>Eurotiomycetidae</taxon>
        <taxon>Eurotiales</taxon>
        <taxon>Aspergillaceae</taxon>
        <taxon>Aspergillus</taxon>
        <taxon>Aspergillus subgen. Nidulantes</taxon>
    </lineage>
</organism>
<dbReference type="InterPro" id="IPR017853">
    <property type="entry name" value="GH"/>
</dbReference>
<dbReference type="InterPro" id="IPR013776">
    <property type="entry name" value="A-amylase_thermo"/>
</dbReference>
<dbReference type="NCBIfam" id="NF006969">
    <property type="entry name" value="PRK09441.1-2"/>
    <property type="match status" value="1"/>
</dbReference>
<dbReference type="Proteomes" id="UP001610446">
    <property type="component" value="Unassembled WGS sequence"/>
</dbReference>
<keyword evidence="6" id="KW-0326">Glycosidase</keyword>
<protein>
    <submittedName>
        <fullName evidence="8">Glycoside hydrolase superfamily</fullName>
    </submittedName>
</protein>
<keyword evidence="5" id="KW-0119">Carbohydrate metabolism</keyword>
<keyword evidence="3" id="KW-0479">Metal-binding</keyword>
<keyword evidence="9" id="KW-1185">Reference proteome</keyword>
<dbReference type="InterPro" id="IPR006047">
    <property type="entry name" value="GH13_cat_dom"/>
</dbReference>
<evidence type="ECO:0000313" key="9">
    <source>
        <dbReference type="Proteomes" id="UP001610446"/>
    </source>
</evidence>
<dbReference type="Pfam" id="PF00128">
    <property type="entry name" value="Alpha-amylase"/>
    <property type="match status" value="1"/>
</dbReference>
<evidence type="ECO:0000256" key="2">
    <source>
        <dbReference type="ARBA" id="ARBA00008061"/>
    </source>
</evidence>
<name>A0ABR4K1G9_9EURO</name>
<dbReference type="Gene3D" id="2.40.30.140">
    <property type="match status" value="1"/>
</dbReference>
<evidence type="ECO:0000256" key="4">
    <source>
        <dbReference type="ARBA" id="ARBA00022801"/>
    </source>
</evidence>
<dbReference type="GO" id="GO:0016787">
    <property type="term" value="F:hydrolase activity"/>
    <property type="evidence" value="ECO:0007669"/>
    <property type="project" value="UniProtKB-KW"/>
</dbReference>
<evidence type="ECO:0000256" key="5">
    <source>
        <dbReference type="ARBA" id="ARBA00023277"/>
    </source>
</evidence>
<dbReference type="SMART" id="SM00642">
    <property type="entry name" value="Aamy"/>
    <property type="match status" value="1"/>
</dbReference>
<evidence type="ECO:0000256" key="6">
    <source>
        <dbReference type="ARBA" id="ARBA00023295"/>
    </source>
</evidence>
<sequence>MASTWLSCCFPQSRRGSKEQRRWKEIEATASPSHLQSLPSWTDPAQNSLLFQGFEWHTPADGQHWARLRRALPSLKHLGVDALWLPPGCKGMDANGNGYDIYDLYDLGEFAQKGARRTKFGTREELQELVGEAHAVGVRIVWDAVLNHKAGADFVQSCRAVVVDGEQRNTEISKPVEIDAWVGFDFTGRGDRYSSMKYHSEHFSGVDWDDRAQKNAIYRLLRPGRSGWAPDVSREKGNYDYLMFANLDLSHPVVRADLFHWGEWITRELSLGGMRLDAAKHMSKDFQRAFVEHVRQATGNPDLFFVGEYWSGNLRELMQYLEDVRYALVAYDVPLLNNFSRISRTRGADLRRIFDQTLVSKKPSHAVTIVTNHDTQPGQMMDTPIARSFKPLAYAITLLRKEGKPSLFYGDVYGINAHGKHRATPPACEGKLPILALARSLFAYGEQQDYFDAPNCIGFVRYGNAHHPSGLACLMSNAGAATKRMYIGAGHATEVWTDILRPHGTQNKITLDERGYGEFPVDAGGVSVWVEAQAAAAAGMDKVLDKFDSDIYA</sequence>
<dbReference type="NCBIfam" id="NF006968">
    <property type="entry name" value="PRK09441.1-1"/>
    <property type="match status" value="1"/>
</dbReference>
<proteinExistence type="inferred from homology"/>
<dbReference type="SUPFAM" id="SSF51011">
    <property type="entry name" value="Glycosyl hydrolase domain"/>
    <property type="match status" value="1"/>
</dbReference>
<accession>A0ABR4K1G9</accession>
<dbReference type="CDD" id="cd11318">
    <property type="entry name" value="AmyAc_bac_fung_AmyA"/>
    <property type="match status" value="1"/>
</dbReference>
<evidence type="ECO:0000313" key="8">
    <source>
        <dbReference type="EMBL" id="KAL2846171.1"/>
    </source>
</evidence>
<reference evidence="8 9" key="1">
    <citation type="submission" date="2024-07" db="EMBL/GenBank/DDBJ databases">
        <title>Section-level genome sequencing and comparative genomics of Aspergillus sections Usti and Cavernicolus.</title>
        <authorList>
            <consortium name="Lawrence Berkeley National Laboratory"/>
            <person name="Nybo J.L."/>
            <person name="Vesth T.C."/>
            <person name="Theobald S."/>
            <person name="Frisvad J.C."/>
            <person name="Larsen T.O."/>
            <person name="Kjaerboelling I."/>
            <person name="Rothschild-Mancinelli K."/>
            <person name="Lyhne E.K."/>
            <person name="Kogle M.E."/>
            <person name="Barry K."/>
            <person name="Clum A."/>
            <person name="Na H."/>
            <person name="Ledsgaard L."/>
            <person name="Lin J."/>
            <person name="Lipzen A."/>
            <person name="Kuo A."/>
            <person name="Riley R."/>
            <person name="Mondo S."/>
            <person name="Labutti K."/>
            <person name="Haridas S."/>
            <person name="Pangalinan J."/>
            <person name="Salamov A.A."/>
            <person name="Simmons B.A."/>
            <person name="Magnuson J.K."/>
            <person name="Chen J."/>
            <person name="Drula E."/>
            <person name="Henrissat B."/>
            <person name="Wiebenga A."/>
            <person name="Lubbers R.J."/>
            <person name="Gomes A.C."/>
            <person name="Makela M.R."/>
            <person name="Stajich J."/>
            <person name="Grigoriev I.V."/>
            <person name="Mortensen U.H."/>
            <person name="De Vries R.P."/>
            <person name="Baker S.E."/>
            <person name="Andersen M.R."/>
        </authorList>
    </citation>
    <scope>NUCLEOTIDE SEQUENCE [LARGE SCALE GENOMIC DNA]</scope>
    <source>
        <strain evidence="8 9">CBS 123904</strain>
    </source>
</reference>
<comment type="caution">
    <text evidence="8">The sequence shown here is derived from an EMBL/GenBank/DDBJ whole genome shotgun (WGS) entry which is preliminary data.</text>
</comment>